<gene>
    <name evidence="2" type="ORF">FUG_LOCUS580578</name>
    <name evidence="1" type="ORF">MDCFG202_LOCUS579435</name>
</gene>
<dbReference type="EMBL" id="CAJPIJ010000191">
    <property type="protein sequence ID" value="CAG2009022.1"/>
    <property type="molecule type" value="Genomic_DNA"/>
</dbReference>
<dbReference type="AlphaFoldDB" id="A0A4E9ENN1"/>
<dbReference type="Proteomes" id="UP000746612">
    <property type="component" value="Unassembled WGS sequence"/>
</dbReference>
<protein>
    <submittedName>
        <fullName evidence="2">Uncharacterized protein</fullName>
    </submittedName>
</protein>
<evidence type="ECO:0000313" key="1">
    <source>
        <dbReference type="EMBL" id="CAG2009022.1"/>
    </source>
</evidence>
<accession>A0A4E9ENN1</accession>
<dbReference type="EMBL" id="CAAKMV010000207">
    <property type="protein sequence ID" value="VIO64606.1"/>
    <property type="molecule type" value="Genomic_DNA"/>
</dbReference>
<reference evidence="2" key="1">
    <citation type="submission" date="2019-04" db="EMBL/GenBank/DDBJ databases">
        <authorList>
            <person name="Melise S."/>
            <person name="Noan J."/>
            <person name="Okalmin O."/>
        </authorList>
    </citation>
    <scope>NUCLEOTIDE SEQUENCE</scope>
    <source>
        <strain evidence="2">FN9</strain>
    </source>
</reference>
<name>A0A4E9ENN1_GIBZA</name>
<evidence type="ECO:0000313" key="2">
    <source>
        <dbReference type="EMBL" id="VIO64606.1"/>
    </source>
</evidence>
<proteinExistence type="predicted"/>
<organism evidence="2">
    <name type="scientific">Gibberella zeae</name>
    <name type="common">Wheat head blight fungus</name>
    <name type="synonym">Fusarium graminearum</name>
    <dbReference type="NCBI Taxonomy" id="5518"/>
    <lineage>
        <taxon>Eukaryota</taxon>
        <taxon>Fungi</taxon>
        <taxon>Dikarya</taxon>
        <taxon>Ascomycota</taxon>
        <taxon>Pezizomycotina</taxon>
        <taxon>Sordariomycetes</taxon>
        <taxon>Hypocreomycetidae</taxon>
        <taxon>Hypocreales</taxon>
        <taxon>Nectriaceae</taxon>
        <taxon>Fusarium</taxon>
    </lineage>
</organism>
<sequence>MVGQHVPCPMSDLWLRLTTSECLGKVYLTLWNSSLMNIHWADICASTGITLGMLCIHVTSTCMGFAEHACVTVEKLSIALVERYLAQGFQTSSQRQGGALSFGNLTASHLICIKAHQKAGEIST</sequence>
<reference evidence="1" key="2">
    <citation type="submission" date="2021-03" db="EMBL/GenBank/DDBJ databases">
        <authorList>
            <person name="Alouane T."/>
            <person name="Langin T."/>
            <person name="Bonhomme L."/>
        </authorList>
    </citation>
    <scope>NUCLEOTIDE SEQUENCE</scope>
    <source>
        <strain evidence="1">MDC_Fg202</strain>
    </source>
</reference>